<evidence type="ECO:0000313" key="1">
    <source>
        <dbReference type="EMBL" id="KAJ2850558.1"/>
    </source>
</evidence>
<sequence length="541" mass="60823">MEDTNAKTLAPLLYICRSWRSVGLSEMFVACEATIGKQVEFAYNSSKGPDQCITNTLQPEYNKYVRFMTINLNLTDAINHSVIKCIDSSEYLFLCLPNVHTLNIRLLASDNAWAQNNNDNNDMNTIVTLTEYLARLLPSLQSVYLELTSELTQELSQKFVEFCSSKHCSLDIQHASNIPLTNALAAISNLSKLSCAWNDNYPSLVQILHCNATMLQELVINYVDVLGFENLVMDRCGECISYPYLNKLVLTKQCSKEIPPLPPLSNAAPFPRLKTLHIAFVFPFSNELPFRGNSGTLVDIDLCLDSRALKQLHACGAFTGTRMRALDSLVLDKKYETTADTAGDVTKESSALLKHILGKITRFCALDQKFADQFLARLDLQPLDFDNLQVLSVHHQDMSLLRAAGIIDKLPQLLKLQCTVTQLGEGIQDTDLSQAASMLSARFRNTKASQLQIWQLHNHKTLSVRTAVSCILLLSFVCPQLNRIAFSMVPDDMVENIYSKLAYSSFYAKVRRAIVPDIELKLDQIDKKYYVKLTHHPSSFK</sequence>
<dbReference type="OrthoDB" id="5584798at2759"/>
<dbReference type="Proteomes" id="UP001139887">
    <property type="component" value="Unassembled WGS sequence"/>
</dbReference>
<protein>
    <submittedName>
        <fullName evidence="1">Uncharacterized protein</fullName>
    </submittedName>
</protein>
<comment type="caution">
    <text evidence="1">The sequence shown here is derived from an EMBL/GenBank/DDBJ whole genome shotgun (WGS) entry which is preliminary data.</text>
</comment>
<name>A0A9W8I936_9FUNG</name>
<proteinExistence type="predicted"/>
<accession>A0A9W8I936</accession>
<keyword evidence="2" id="KW-1185">Reference proteome</keyword>
<evidence type="ECO:0000313" key="2">
    <source>
        <dbReference type="Proteomes" id="UP001139887"/>
    </source>
</evidence>
<dbReference type="AlphaFoldDB" id="A0A9W8I936"/>
<organism evidence="1 2">
    <name type="scientific">Coemansia brasiliensis</name>
    <dbReference type="NCBI Taxonomy" id="2650707"/>
    <lineage>
        <taxon>Eukaryota</taxon>
        <taxon>Fungi</taxon>
        <taxon>Fungi incertae sedis</taxon>
        <taxon>Zoopagomycota</taxon>
        <taxon>Kickxellomycotina</taxon>
        <taxon>Kickxellomycetes</taxon>
        <taxon>Kickxellales</taxon>
        <taxon>Kickxellaceae</taxon>
        <taxon>Coemansia</taxon>
    </lineage>
</organism>
<reference evidence="1" key="1">
    <citation type="submission" date="2022-07" db="EMBL/GenBank/DDBJ databases">
        <title>Phylogenomic reconstructions and comparative analyses of Kickxellomycotina fungi.</title>
        <authorList>
            <person name="Reynolds N.K."/>
            <person name="Stajich J.E."/>
            <person name="Barry K."/>
            <person name="Grigoriev I.V."/>
            <person name="Crous P."/>
            <person name="Smith M.E."/>
        </authorList>
    </citation>
    <scope>NUCLEOTIDE SEQUENCE</scope>
    <source>
        <strain evidence="1">NRRL 1566</strain>
    </source>
</reference>
<gene>
    <name evidence="1" type="ORF">IWW36_001808</name>
</gene>
<dbReference type="EMBL" id="JANBUW010000029">
    <property type="protein sequence ID" value="KAJ2850558.1"/>
    <property type="molecule type" value="Genomic_DNA"/>
</dbReference>